<feature type="region of interest" description="Disordered" evidence="8">
    <location>
        <begin position="1"/>
        <end position="38"/>
    </location>
</feature>
<feature type="compositionally biased region" description="Low complexity" evidence="8">
    <location>
        <begin position="27"/>
        <end position="36"/>
    </location>
</feature>
<evidence type="ECO:0000256" key="5">
    <source>
        <dbReference type="ARBA" id="ARBA00022892"/>
    </source>
</evidence>
<dbReference type="InterPro" id="IPR024096">
    <property type="entry name" value="NO_sig/Golgi_transp_ligand-bd"/>
</dbReference>
<dbReference type="GO" id="GO:1990071">
    <property type="term" value="C:TRAPPII protein complex"/>
    <property type="evidence" value="ECO:0007669"/>
    <property type="project" value="TreeGrafter"/>
</dbReference>
<keyword evidence="6 7" id="KW-0333">Golgi apparatus</keyword>
<evidence type="ECO:0000256" key="2">
    <source>
        <dbReference type="ARBA" id="ARBA00006218"/>
    </source>
</evidence>
<comment type="caution">
    <text evidence="9">The sequence shown here is derived from an EMBL/GenBank/DDBJ whole genome shotgun (WGS) entry which is preliminary data.</text>
</comment>
<evidence type="ECO:0000313" key="9">
    <source>
        <dbReference type="EMBL" id="GAO46529.1"/>
    </source>
</evidence>
<name>A0A0E9N9M7_SAICN</name>
<evidence type="ECO:0000256" key="6">
    <source>
        <dbReference type="ARBA" id="ARBA00023034"/>
    </source>
</evidence>
<dbReference type="GO" id="GO:0006888">
    <property type="term" value="P:endoplasmic reticulum to Golgi vesicle-mediated transport"/>
    <property type="evidence" value="ECO:0007669"/>
    <property type="project" value="TreeGrafter"/>
</dbReference>
<sequence>MSVTTPFTAASLALGPSSPRPGTLNASTSTLSGSTSKSKRSSIYDRSVYRKVTGAETSEAAYAFLFSEMVSYAQKRVKGVTDLERKLNENGYRVGQRALELVTIRAAAGQHHRRETRVVNVLQFIQTQIWKALFNKPADDLQKSSENEDEYMIIDNDPLVSKYISVPKDMGEFTCASFMAGIVEAALDGSQFPARVTAHTVPLPQFPQRTVILVKLDPLVLEREGFLK</sequence>
<reference evidence="9 10" key="1">
    <citation type="journal article" date="2011" name="J. Gen. Appl. Microbiol.">
        <title>Draft genome sequencing of the enigmatic yeast Saitoella complicata.</title>
        <authorList>
            <person name="Nishida H."/>
            <person name="Hamamoto M."/>
            <person name="Sugiyama J."/>
        </authorList>
    </citation>
    <scope>NUCLEOTIDE SEQUENCE [LARGE SCALE GENOMIC DNA]</scope>
    <source>
        <strain evidence="9 10">NRRL Y-17804</strain>
    </source>
</reference>
<proteinExistence type="inferred from homology"/>
<keyword evidence="10" id="KW-1185">Reference proteome</keyword>
<comment type="similarity">
    <text evidence="2 7">Belongs to the TRAPP small subunits family. BET3 subfamily.</text>
</comment>
<dbReference type="EMBL" id="BACD03000004">
    <property type="protein sequence ID" value="GAO46529.1"/>
    <property type="molecule type" value="Genomic_DNA"/>
</dbReference>
<dbReference type="AlphaFoldDB" id="A0A0E9N9M7"/>
<dbReference type="PIRSF" id="PIRSF017479">
    <property type="entry name" value="TRAPP_I_complex_Trs31"/>
    <property type="match status" value="1"/>
</dbReference>
<evidence type="ECO:0000256" key="1">
    <source>
        <dbReference type="ARBA" id="ARBA00004240"/>
    </source>
</evidence>
<evidence type="ECO:0000256" key="8">
    <source>
        <dbReference type="SAM" id="MobiDB-lite"/>
    </source>
</evidence>
<evidence type="ECO:0000313" key="10">
    <source>
        <dbReference type="Proteomes" id="UP000033140"/>
    </source>
</evidence>
<dbReference type="GO" id="GO:1990072">
    <property type="term" value="C:TRAPPIII protein complex"/>
    <property type="evidence" value="ECO:0007669"/>
    <property type="project" value="TreeGrafter"/>
</dbReference>
<dbReference type="OMA" id="YMVKFDD"/>
<dbReference type="SUPFAM" id="SSF111126">
    <property type="entry name" value="Ligand-binding domain in the NO signalling and Golgi transport"/>
    <property type="match status" value="1"/>
</dbReference>
<dbReference type="PANTHER" id="PTHR20902:SF0">
    <property type="entry name" value="TRAFFICKING PROTEIN PARTICLE COMPLEX SUBUNIT 5"/>
    <property type="match status" value="1"/>
</dbReference>
<dbReference type="InterPro" id="IPR016696">
    <property type="entry name" value="TRAPP-I_su5"/>
</dbReference>
<dbReference type="Gene3D" id="3.30.1380.20">
    <property type="entry name" value="Trafficking protein particle complex subunit 3"/>
    <property type="match status" value="1"/>
</dbReference>
<dbReference type="STRING" id="698492.A0A0E9N9M7"/>
<comment type="function">
    <text evidence="7">Plays a key role in the late stages of endoplasmic reticulum to Golgi traffic.</text>
</comment>
<dbReference type="CDD" id="cd14943">
    <property type="entry name" value="TRAPPC5_Trs31"/>
    <property type="match status" value="1"/>
</dbReference>
<accession>A0A0E9N9M7</accession>
<dbReference type="InterPro" id="IPR007194">
    <property type="entry name" value="TRAPP_component"/>
</dbReference>
<comment type="subcellular location">
    <subcellularLocation>
        <location evidence="1">Endoplasmic reticulum</location>
    </subcellularLocation>
    <subcellularLocation>
        <location evidence="7">Golgi apparatus</location>
        <location evidence="7">cis-Golgi network</location>
    </subcellularLocation>
</comment>
<reference evidence="9 10" key="2">
    <citation type="journal article" date="2014" name="J. Gen. Appl. Microbiol.">
        <title>The early diverging ascomycetous budding yeast Saitoella complicata has three histone deacetylases belonging to the Clr6, Hos2, and Rpd3 lineages.</title>
        <authorList>
            <person name="Nishida H."/>
            <person name="Matsumoto T."/>
            <person name="Kondo S."/>
            <person name="Hamamoto M."/>
            <person name="Yoshikawa H."/>
        </authorList>
    </citation>
    <scope>NUCLEOTIDE SEQUENCE [LARGE SCALE GENOMIC DNA]</scope>
    <source>
        <strain evidence="9 10">NRRL Y-17804</strain>
    </source>
</reference>
<protein>
    <recommendedName>
        <fullName evidence="7">Trafficking protein particle complex subunit</fullName>
    </recommendedName>
</protein>
<keyword evidence="3 7" id="KW-0813">Transport</keyword>
<evidence type="ECO:0000256" key="7">
    <source>
        <dbReference type="PIRNR" id="PIRNR017479"/>
    </source>
</evidence>
<dbReference type="GO" id="GO:0005783">
    <property type="term" value="C:endoplasmic reticulum"/>
    <property type="evidence" value="ECO:0007669"/>
    <property type="project" value="UniProtKB-SubCell"/>
</dbReference>
<reference evidence="9 10" key="3">
    <citation type="journal article" date="2015" name="Genome Announc.">
        <title>Draft Genome Sequence of the Archiascomycetous Yeast Saitoella complicata.</title>
        <authorList>
            <person name="Yamauchi K."/>
            <person name="Kondo S."/>
            <person name="Hamamoto M."/>
            <person name="Takahashi Y."/>
            <person name="Ogura Y."/>
            <person name="Hayashi T."/>
            <person name="Nishida H."/>
        </authorList>
    </citation>
    <scope>NUCLEOTIDE SEQUENCE [LARGE SCALE GENOMIC DNA]</scope>
    <source>
        <strain evidence="9 10">NRRL Y-17804</strain>
    </source>
</reference>
<comment type="subunit">
    <text evidence="7">Part of the multisubunit TRAPP (transport protein particle) complex.</text>
</comment>
<dbReference type="GO" id="GO:1990070">
    <property type="term" value="C:TRAPPI protein complex"/>
    <property type="evidence" value="ECO:0007669"/>
    <property type="project" value="TreeGrafter"/>
</dbReference>
<dbReference type="PANTHER" id="PTHR20902">
    <property type="entry name" value="41-2 PROTEIN ANTIGEN-RELATED"/>
    <property type="match status" value="1"/>
</dbReference>
<gene>
    <name evidence="9" type="ORF">G7K_0759-t1</name>
</gene>
<dbReference type="FunFam" id="3.30.1380.20:FF:000002">
    <property type="entry name" value="Trafficking protein particle complex subunit"/>
    <property type="match status" value="1"/>
</dbReference>
<dbReference type="Proteomes" id="UP000033140">
    <property type="component" value="Unassembled WGS sequence"/>
</dbReference>
<keyword evidence="5 7" id="KW-0931">ER-Golgi transport</keyword>
<keyword evidence="4 7" id="KW-0256">Endoplasmic reticulum</keyword>
<organism evidence="9 10">
    <name type="scientific">Saitoella complicata (strain BCRC 22490 / CBS 7301 / JCM 7358 / NBRC 10748 / NRRL Y-17804)</name>
    <dbReference type="NCBI Taxonomy" id="698492"/>
    <lineage>
        <taxon>Eukaryota</taxon>
        <taxon>Fungi</taxon>
        <taxon>Dikarya</taxon>
        <taxon>Ascomycota</taxon>
        <taxon>Taphrinomycotina</taxon>
        <taxon>Taphrinomycotina incertae sedis</taxon>
        <taxon>Saitoella</taxon>
    </lineage>
</organism>
<dbReference type="Pfam" id="PF04051">
    <property type="entry name" value="TRAPP"/>
    <property type="match status" value="1"/>
</dbReference>
<evidence type="ECO:0000256" key="3">
    <source>
        <dbReference type="ARBA" id="ARBA00022448"/>
    </source>
</evidence>
<evidence type="ECO:0000256" key="4">
    <source>
        <dbReference type="ARBA" id="ARBA00022824"/>
    </source>
</evidence>